<dbReference type="AlphaFoldDB" id="A0A9P8Y1A4"/>
<gene>
    <name evidence="1" type="ORF">B0I36DRAFT_329035</name>
</gene>
<dbReference type="EMBL" id="JAGTJQ010000008">
    <property type="protein sequence ID" value="KAH7025739.1"/>
    <property type="molecule type" value="Genomic_DNA"/>
</dbReference>
<organism evidence="1 2">
    <name type="scientific">Microdochium trichocladiopsis</name>
    <dbReference type="NCBI Taxonomy" id="1682393"/>
    <lineage>
        <taxon>Eukaryota</taxon>
        <taxon>Fungi</taxon>
        <taxon>Dikarya</taxon>
        <taxon>Ascomycota</taxon>
        <taxon>Pezizomycotina</taxon>
        <taxon>Sordariomycetes</taxon>
        <taxon>Xylariomycetidae</taxon>
        <taxon>Xylariales</taxon>
        <taxon>Microdochiaceae</taxon>
        <taxon>Microdochium</taxon>
    </lineage>
</organism>
<protein>
    <recommendedName>
        <fullName evidence="3">DUF952 domain-containing protein</fullName>
    </recommendedName>
</protein>
<dbReference type="Gene3D" id="3.20.170.20">
    <property type="entry name" value="Protein of unknown function DUF952"/>
    <property type="match status" value="1"/>
</dbReference>
<proteinExistence type="predicted"/>
<dbReference type="Pfam" id="PF06108">
    <property type="entry name" value="DUF952"/>
    <property type="match status" value="1"/>
</dbReference>
<evidence type="ECO:0000313" key="1">
    <source>
        <dbReference type="EMBL" id="KAH7025739.1"/>
    </source>
</evidence>
<dbReference type="Proteomes" id="UP000756346">
    <property type="component" value="Unassembled WGS sequence"/>
</dbReference>
<evidence type="ECO:0000313" key="2">
    <source>
        <dbReference type="Proteomes" id="UP000756346"/>
    </source>
</evidence>
<dbReference type="InterPro" id="IPR009297">
    <property type="entry name" value="DUF952"/>
</dbReference>
<sequence>MSESAPPKYVYKIVPARPPSPLPRELPLSELDAADGFVHLSTAQQVPGTLNLFFKSTASLYILRVPYDKIGAQTKWENTFPHLYGNFGADEVESFEEFKREDGEESWDKAVERQKAWLI</sequence>
<dbReference type="OrthoDB" id="3335358at2759"/>
<accession>A0A9P8Y1A4</accession>
<comment type="caution">
    <text evidence="1">The sequence shown here is derived from an EMBL/GenBank/DDBJ whole genome shotgun (WGS) entry which is preliminary data.</text>
</comment>
<dbReference type="PANTHER" id="PTHR34129">
    <property type="entry name" value="BLR1139 PROTEIN"/>
    <property type="match status" value="1"/>
</dbReference>
<dbReference type="SUPFAM" id="SSF56399">
    <property type="entry name" value="ADP-ribosylation"/>
    <property type="match status" value="1"/>
</dbReference>
<keyword evidence="2" id="KW-1185">Reference proteome</keyword>
<name>A0A9P8Y1A4_9PEZI</name>
<dbReference type="PANTHER" id="PTHR34129:SF1">
    <property type="entry name" value="DUF952 DOMAIN-CONTAINING PROTEIN"/>
    <property type="match status" value="1"/>
</dbReference>
<reference evidence="1" key="1">
    <citation type="journal article" date="2021" name="Nat. Commun.">
        <title>Genetic determinants of endophytism in the Arabidopsis root mycobiome.</title>
        <authorList>
            <person name="Mesny F."/>
            <person name="Miyauchi S."/>
            <person name="Thiergart T."/>
            <person name="Pickel B."/>
            <person name="Atanasova L."/>
            <person name="Karlsson M."/>
            <person name="Huettel B."/>
            <person name="Barry K.W."/>
            <person name="Haridas S."/>
            <person name="Chen C."/>
            <person name="Bauer D."/>
            <person name="Andreopoulos W."/>
            <person name="Pangilinan J."/>
            <person name="LaButti K."/>
            <person name="Riley R."/>
            <person name="Lipzen A."/>
            <person name="Clum A."/>
            <person name="Drula E."/>
            <person name="Henrissat B."/>
            <person name="Kohler A."/>
            <person name="Grigoriev I.V."/>
            <person name="Martin F.M."/>
            <person name="Hacquard S."/>
        </authorList>
    </citation>
    <scope>NUCLEOTIDE SEQUENCE</scope>
    <source>
        <strain evidence="1">MPI-CAGE-CH-0230</strain>
    </source>
</reference>
<dbReference type="RefSeq" id="XP_046008956.1">
    <property type="nucleotide sequence ID" value="XM_046154666.1"/>
</dbReference>
<dbReference type="GeneID" id="70184212"/>
<evidence type="ECO:0008006" key="3">
    <source>
        <dbReference type="Google" id="ProtNLM"/>
    </source>
</evidence>